<dbReference type="RefSeq" id="WP_305169547.1">
    <property type="nucleotide sequence ID" value="NZ_JAUUUU010000001.1"/>
</dbReference>
<protein>
    <recommendedName>
        <fullName evidence="6 18">D-alanine--D-alanine ligase</fullName>
        <ecNumber evidence="6 18">6.3.2.4</ecNumber>
    </recommendedName>
    <alternativeName>
        <fullName evidence="18">D-Ala-D-Ala ligase</fullName>
    </alternativeName>
    <alternativeName>
        <fullName evidence="18">D-alanylalanine synthetase</fullName>
    </alternativeName>
</protein>
<dbReference type="Gene3D" id="3.30.1490.20">
    <property type="entry name" value="ATP-grasp fold, A domain"/>
    <property type="match status" value="1"/>
</dbReference>
<dbReference type="EC" id="6.3.2.4" evidence="6 18"/>
<evidence type="ECO:0000256" key="5">
    <source>
        <dbReference type="ARBA" id="ARBA00010871"/>
    </source>
</evidence>
<dbReference type="GO" id="GO:0009252">
    <property type="term" value="P:peptidoglycan biosynthetic process"/>
    <property type="evidence" value="ECO:0007669"/>
    <property type="project" value="UniProtKB-UniRule"/>
</dbReference>
<evidence type="ECO:0000256" key="8">
    <source>
        <dbReference type="ARBA" id="ARBA00022598"/>
    </source>
</evidence>
<evidence type="ECO:0000256" key="4">
    <source>
        <dbReference type="ARBA" id="ARBA00004752"/>
    </source>
</evidence>
<dbReference type="Pfam" id="PF07478">
    <property type="entry name" value="Dala_Dala_lig_C"/>
    <property type="match status" value="1"/>
</dbReference>
<dbReference type="InterPro" id="IPR011095">
    <property type="entry name" value="Dala_Dala_lig_C"/>
</dbReference>
<keyword evidence="9 20" id="KW-0479">Metal-binding</keyword>
<dbReference type="InterPro" id="IPR005905">
    <property type="entry name" value="D_ala_D_ala"/>
</dbReference>
<dbReference type="InterPro" id="IPR016185">
    <property type="entry name" value="PreATP-grasp_dom_sf"/>
</dbReference>
<dbReference type="GO" id="GO:0008716">
    <property type="term" value="F:D-alanine-D-alanine ligase activity"/>
    <property type="evidence" value="ECO:0007669"/>
    <property type="project" value="UniProtKB-UniRule"/>
</dbReference>
<dbReference type="SUPFAM" id="SSF52440">
    <property type="entry name" value="PreATP-grasp domain"/>
    <property type="match status" value="1"/>
</dbReference>
<dbReference type="PROSITE" id="PS00843">
    <property type="entry name" value="DALA_DALA_LIGASE_1"/>
    <property type="match status" value="1"/>
</dbReference>
<dbReference type="GO" id="GO:0046872">
    <property type="term" value="F:metal ion binding"/>
    <property type="evidence" value="ECO:0007669"/>
    <property type="project" value="UniProtKB-KW"/>
</dbReference>
<dbReference type="HAMAP" id="MF_00047">
    <property type="entry name" value="Dala_Dala_lig"/>
    <property type="match status" value="1"/>
</dbReference>
<reference evidence="23" key="1">
    <citation type="journal article" date="2010" name="Int. J. Syst. Evol. Microbiol.">
        <title>Porticoccus litoralis gen. nov., sp. nov., a gammaproteobacterium isolated from the Yellow Sea.</title>
        <authorList>
            <person name="Oh H.M."/>
            <person name="Kim H."/>
            <person name="Kim K.M."/>
            <person name="Min G.S."/>
            <person name="Cho J.C."/>
        </authorList>
    </citation>
    <scope>NUCLEOTIDE SEQUENCE</scope>
    <source>
        <strain evidence="23">DSM 25064</strain>
    </source>
</reference>
<feature type="binding site" evidence="20">
    <location>
        <position position="272"/>
    </location>
    <ligand>
        <name>Mg(2+)</name>
        <dbReference type="ChEBI" id="CHEBI:18420"/>
        <label>2</label>
    </ligand>
</feature>
<evidence type="ECO:0000256" key="7">
    <source>
        <dbReference type="ARBA" id="ARBA00022490"/>
    </source>
</evidence>
<dbReference type="GO" id="GO:0071555">
    <property type="term" value="P:cell wall organization"/>
    <property type="evidence" value="ECO:0007669"/>
    <property type="project" value="UniProtKB-KW"/>
</dbReference>
<accession>A0AAW8B2S8</accession>
<dbReference type="GO" id="GO:0005829">
    <property type="term" value="C:cytosol"/>
    <property type="evidence" value="ECO:0007669"/>
    <property type="project" value="TreeGrafter"/>
</dbReference>
<evidence type="ECO:0000256" key="15">
    <source>
        <dbReference type="ARBA" id="ARBA00023211"/>
    </source>
</evidence>
<evidence type="ECO:0000256" key="16">
    <source>
        <dbReference type="ARBA" id="ARBA00023316"/>
    </source>
</evidence>
<organism evidence="23 24">
    <name type="scientific">Porticoccus litoralis</name>
    <dbReference type="NCBI Taxonomy" id="434086"/>
    <lineage>
        <taxon>Bacteria</taxon>
        <taxon>Pseudomonadati</taxon>
        <taxon>Pseudomonadota</taxon>
        <taxon>Gammaproteobacteria</taxon>
        <taxon>Cellvibrionales</taxon>
        <taxon>Porticoccaceae</taxon>
        <taxon>Porticoccus</taxon>
    </lineage>
</organism>
<evidence type="ECO:0000256" key="3">
    <source>
        <dbReference type="ARBA" id="ARBA00004496"/>
    </source>
</evidence>
<comment type="cofactor">
    <cofactor evidence="20">
        <name>Mg(2+)</name>
        <dbReference type="ChEBI" id="CHEBI:18420"/>
    </cofactor>
    <cofactor evidence="20">
        <name>Mn(2+)</name>
        <dbReference type="ChEBI" id="CHEBI:29035"/>
    </cofactor>
    <text evidence="20">Binds 2 magnesium or manganese ions per subunit.</text>
</comment>
<evidence type="ECO:0000256" key="20">
    <source>
        <dbReference type="PIRSR" id="PIRSR039102-3"/>
    </source>
</evidence>
<evidence type="ECO:0000256" key="17">
    <source>
        <dbReference type="ARBA" id="ARBA00047614"/>
    </source>
</evidence>
<keyword evidence="7 18" id="KW-0963">Cytoplasm</keyword>
<evidence type="ECO:0000256" key="12">
    <source>
        <dbReference type="ARBA" id="ARBA00022842"/>
    </source>
</evidence>
<dbReference type="InterPro" id="IPR013815">
    <property type="entry name" value="ATP_grasp_subdomain_1"/>
</dbReference>
<keyword evidence="10 21" id="KW-0547">Nucleotide-binding</keyword>
<evidence type="ECO:0000256" key="18">
    <source>
        <dbReference type="HAMAP-Rule" id="MF_00047"/>
    </source>
</evidence>
<evidence type="ECO:0000313" key="24">
    <source>
        <dbReference type="Proteomes" id="UP001178354"/>
    </source>
</evidence>
<dbReference type="NCBIfam" id="TIGR01205">
    <property type="entry name" value="D_ala_D_alaTIGR"/>
    <property type="match status" value="1"/>
</dbReference>
<evidence type="ECO:0000256" key="6">
    <source>
        <dbReference type="ARBA" id="ARBA00012216"/>
    </source>
</evidence>
<dbReference type="PANTHER" id="PTHR23132">
    <property type="entry name" value="D-ALANINE--D-ALANINE LIGASE"/>
    <property type="match status" value="1"/>
</dbReference>
<dbReference type="InterPro" id="IPR011127">
    <property type="entry name" value="Dala_Dala_lig_N"/>
</dbReference>
<dbReference type="PROSITE" id="PS00844">
    <property type="entry name" value="DALA_DALA_LIGASE_2"/>
    <property type="match status" value="1"/>
</dbReference>
<keyword evidence="14 18" id="KW-0573">Peptidoglycan synthesis</keyword>
<evidence type="ECO:0000256" key="11">
    <source>
        <dbReference type="ARBA" id="ARBA00022840"/>
    </source>
</evidence>
<keyword evidence="13 18" id="KW-0133">Cell shape</keyword>
<dbReference type="SUPFAM" id="SSF56059">
    <property type="entry name" value="Glutathione synthetase ATP-binding domain-like"/>
    <property type="match status" value="1"/>
</dbReference>
<comment type="catalytic activity">
    <reaction evidence="17 18">
        <text>2 D-alanine + ATP = D-alanyl-D-alanine + ADP + phosphate + H(+)</text>
        <dbReference type="Rhea" id="RHEA:11224"/>
        <dbReference type="ChEBI" id="CHEBI:15378"/>
        <dbReference type="ChEBI" id="CHEBI:30616"/>
        <dbReference type="ChEBI" id="CHEBI:43474"/>
        <dbReference type="ChEBI" id="CHEBI:57416"/>
        <dbReference type="ChEBI" id="CHEBI:57822"/>
        <dbReference type="ChEBI" id="CHEBI:456216"/>
        <dbReference type="EC" id="6.3.2.4"/>
    </reaction>
</comment>
<comment type="similarity">
    <text evidence="5 18">Belongs to the D-alanine--D-alanine ligase family.</text>
</comment>
<feature type="active site" evidence="19">
    <location>
        <position position="24"/>
    </location>
</feature>
<dbReference type="Pfam" id="PF01820">
    <property type="entry name" value="Dala_Dala_lig_N"/>
    <property type="match status" value="1"/>
</dbReference>
<dbReference type="PIRSF" id="PIRSF039102">
    <property type="entry name" value="Ddl/VanB"/>
    <property type="match status" value="1"/>
</dbReference>
<dbReference type="FunFam" id="3.30.470.20:FF:000008">
    <property type="entry name" value="D-alanine--D-alanine ligase"/>
    <property type="match status" value="1"/>
</dbReference>
<feature type="active site" evidence="19">
    <location>
        <position position="152"/>
    </location>
</feature>
<comment type="subcellular location">
    <subcellularLocation>
        <location evidence="3 18">Cytoplasm</location>
    </subcellularLocation>
</comment>
<keyword evidence="8 18" id="KW-0436">Ligase</keyword>
<feature type="binding site" evidence="20">
    <location>
        <position position="272"/>
    </location>
    <ligand>
        <name>Mg(2+)</name>
        <dbReference type="ChEBI" id="CHEBI:18420"/>
        <label>1</label>
    </ligand>
</feature>
<keyword evidence="24" id="KW-1185">Reference proteome</keyword>
<sequence length="315" mass="33419">MAVSEAMQKKYGRVAVLYGGTSAEREISLISGAAVIASLERSGVDLVSLDAGSDLLHQLSTQAPDRVLIMLHGPGGEDGSLQGALQLLGLPYTGSGVFASALAMDKLHSKQFWHGVGLPTAQFAVLTGETDWAKTLQDLGGVVMVKPAHEGSSLGMTRADTPEALRNAWREAAALDSSVIAEQWISGAEYTVAILDGEVLPPIKLETDHGFYDFDAKYLANDTRYLCPCGLSDERESELKALALNAFSSLGCSGWGRVDVMANADGEFLLLEVNTVPGMTDHSLVPMAARVAGYSFDELVLKILDTSLSGDANDR</sequence>
<dbReference type="PROSITE" id="PS50975">
    <property type="entry name" value="ATP_GRASP"/>
    <property type="match status" value="1"/>
</dbReference>
<dbReference type="InterPro" id="IPR011761">
    <property type="entry name" value="ATP-grasp"/>
</dbReference>
<dbReference type="AlphaFoldDB" id="A0AAW8B2S8"/>
<dbReference type="GO" id="GO:0005524">
    <property type="term" value="F:ATP binding"/>
    <property type="evidence" value="ECO:0007669"/>
    <property type="project" value="UniProtKB-UniRule"/>
</dbReference>
<evidence type="ECO:0000313" key="23">
    <source>
        <dbReference type="EMBL" id="MDP1520032.1"/>
    </source>
</evidence>
<evidence type="ECO:0000256" key="2">
    <source>
        <dbReference type="ARBA" id="ARBA00003921"/>
    </source>
</evidence>
<evidence type="ECO:0000256" key="13">
    <source>
        <dbReference type="ARBA" id="ARBA00022960"/>
    </source>
</evidence>
<keyword evidence="12 20" id="KW-0460">Magnesium</keyword>
<proteinExistence type="inferred from homology"/>
<evidence type="ECO:0000259" key="22">
    <source>
        <dbReference type="PROSITE" id="PS50975"/>
    </source>
</evidence>
<evidence type="ECO:0000256" key="9">
    <source>
        <dbReference type="ARBA" id="ARBA00022723"/>
    </source>
</evidence>
<gene>
    <name evidence="18" type="primary">ddl</name>
    <name evidence="23" type="ORF">Q8A57_03530</name>
</gene>
<evidence type="ECO:0000256" key="1">
    <source>
        <dbReference type="ARBA" id="ARBA00001936"/>
    </source>
</evidence>
<evidence type="ECO:0000256" key="19">
    <source>
        <dbReference type="PIRSR" id="PIRSR039102-1"/>
    </source>
</evidence>
<keyword evidence="11 21" id="KW-0067">ATP-binding</keyword>
<comment type="caution">
    <text evidence="23">The sequence shown here is derived from an EMBL/GenBank/DDBJ whole genome shotgun (WGS) entry which is preliminary data.</text>
</comment>
<dbReference type="Gene3D" id="3.40.50.20">
    <property type="match status" value="1"/>
</dbReference>
<keyword evidence="16 18" id="KW-0961">Cell wall biogenesis/degradation</keyword>
<dbReference type="NCBIfam" id="NF002378">
    <property type="entry name" value="PRK01372.1"/>
    <property type="match status" value="1"/>
</dbReference>
<feature type="binding site" evidence="20">
    <location>
        <position position="274"/>
    </location>
    <ligand>
        <name>Mg(2+)</name>
        <dbReference type="ChEBI" id="CHEBI:18420"/>
        <label>2</label>
    </ligand>
</feature>
<comment type="function">
    <text evidence="2 18">Cell wall formation.</text>
</comment>
<reference evidence="23" key="2">
    <citation type="submission" date="2023-08" db="EMBL/GenBank/DDBJ databases">
        <authorList>
            <person name="Luo J."/>
        </authorList>
    </citation>
    <scope>NUCLEOTIDE SEQUENCE</scope>
    <source>
        <strain evidence="23">DSM 25064</strain>
    </source>
</reference>
<evidence type="ECO:0000256" key="10">
    <source>
        <dbReference type="ARBA" id="ARBA00022741"/>
    </source>
</evidence>
<comment type="pathway">
    <text evidence="4 18">Cell wall biogenesis; peptidoglycan biosynthesis.</text>
</comment>
<name>A0AAW8B2S8_9GAMM</name>
<evidence type="ECO:0000256" key="21">
    <source>
        <dbReference type="PROSITE-ProRule" id="PRU00409"/>
    </source>
</evidence>
<dbReference type="Gene3D" id="3.30.470.20">
    <property type="entry name" value="ATP-grasp fold, B domain"/>
    <property type="match status" value="1"/>
</dbReference>
<comment type="cofactor">
    <cofactor evidence="1">
        <name>Mn(2+)</name>
        <dbReference type="ChEBI" id="CHEBI:29035"/>
    </cofactor>
</comment>
<dbReference type="GO" id="GO:0008360">
    <property type="term" value="P:regulation of cell shape"/>
    <property type="evidence" value="ECO:0007669"/>
    <property type="project" value="UniProtKB-KW"/>
</dbReference>
<keyword evidence="15 20" id="KW-0464">Manganese</keyword>
<feature type="binding site" evidence="20">
    <location>
        <position position="259"/>
    </location>
    <ligand>
        <name>Mg(2+)</name>
        <dbReference type="ChEBI" id="CHEBI:18420"/>
        <label>1</label>
    </ligand>
</feature>
<dbReference type="Proteomes" id="UP001178354">
    <property type="component" value="Unassembled WGS sequence"/>
</dbReference>
<dbReference type="PANTHER" id="PTHR23132:SF23">
    <property type="entry name" value="D-ALANINE--D-ALANINE LIGASE B"/>
    <property type="match status" value="1"/>
</dbReference>
<evidence type="ECO:0000256" key="14">
    <source>
        <dbReference type="ARBA" id="ARBA00022984"/>
    </source>
</evidence>
<dbReference type="EMBL" id="JAUUUU010000001">
    <property type="protein sequence ID" value="MDP1520032.1"/>
    <property type="molecule type" value="Genomic_DNA"/>
</dbReference>
<dbReference type="InterPro" id="IPR000291">
    <property type="entry name" value="D-Ala_lig_Van_CS"/>
</dbReference>
<feature type="active site" evidence="19">
    <location>
        <position position="283"/>
    </location>
</feature>
<feature type="domain" description="ATP-grasp" evidence="22">
    <location>
        <begin position="110"/>
        <end position="305"/>
    </location>
</feature>